<name>A0AAD7FHV3_9AGAR</name>
<feature type="transmembrane region" description="Helical" evidence="2">
    <location>
        <begin position="178"/>
        <end position="197"/>
    </location>
</feature>
<keyword evidence="2" id="KW-0472">Membrane</keyword>
<accession>A0AAD7FHV3</accession>
<evidence type="ECO:0000313" key="4">
    <source>
        <dbReference type="Proteomes" id="UP001221142"/>
    </source>
</evidence>
<keyword evidence="2" id="KW-1133">Transmembrane helix</keyword>
<feature type="transmembrane region" description="Helical" evidence="2">
    <location>
        <begin position="107"/>
        <end position="130"/>
    </location>
</feature>
<protein>
    <submittedName>
        <fullName evidence="3">Uncharacterized protein</fullName>
    </submittedName>
</protein>
<dbReference type="Proteomes" id="UP001221142">
    <property type="component" value="Unassembled WGS sequence"/>
</dbReference>
<evidence type="ECO:0000256" key="1">
    <source>
        <dbReference type="SAM" id="MobiDB-lite"/>
    </source>
</evidence>
<gene>
    <name evidence="3" type="ORF">FB45DRAFT_1060998</name>
</gene>
<dbReference type="AlphaFoldDB" id="A0AAD7FHV3"/>
<reference evidence="3" key="1">
    <citation type="submission" date="2023-03" db="EMBL/GenBank/DDBJ databases">
        <title>Massive genome expansion in bonnet fungi (Mycena s.s.) driven by repeated elements and novel gene families across ecological guilds.</title>
        <authorList>
            <consortium name="Lawrence Berkeley National Laboratory"/>
            <person name="Harder C.B."/>
            <person name="Miyauchi S."/>
            <person name="Viragh M."/>
            <person name="Kuo A."/>
            <person name="Thoen E."/>
            <person name="Andreopoulos B."/>
            <person name="Lu D."/>
            <person name="Skrede I."/>
            <person name="Drula E."/>
            <person name="Henrissat B."/>
            <person name="Morin E."/>
            <person name="Kohler A."/>
            <person name="Barry K."/>
            <person name="LaButti K."/>
            <person name="Morin E."/>
            <person name="Salamov A."/>
            <person name="Lipzen A."/>
            <person name="Mereny Z."/>
            <person name="Hegedus B."/>
            <person name="Baldrian P."/>
            <person name="Stursova M."/>
            <person name="Weitz H."/>
            <person name="Taylor A."/>
            <person name="Grigoriev I.V."/>
            <person name="Nagy L.G."/>
            <person name="Martin F."/>
            <person name="Kauserud H."/>
        </authorList>
    </citation>
    <scope>NUCLEOTIDE SEQUENCE</scope>
    <source>
        <strain evidence="3">9284</strain>
    </source>
</reference>
<feature type="transmembrane region" description="Helical" evidence="2">
    <location>
        <begin position="142"/>
        <end position="166"/>
    </location>
</feature>
<proteinExistence type="predicted"/>
<dbReference type="EMBL" id="JARKIF010000013">
    <property type="protein sequence ID" value="KAJ7624833.1"/>
    <property type="molecule type" value="Genomic_DNA"/>
</dbReference>
<feature type="transmembrane region" description="Helical" evidence="2">
    <location>
        <begin position="25"/>
        <end position="46"/>
    </location>
</feature>
<evidence type="ECO:0000256" key="2">
    <source>
        <dbReference type="SAM" id="Phobius"/>
    </source>
</evidence>
<feature type="compositionally biased region" description="Basic and acidic residues" evidence="1">
    <location>
        <begin position="295"/>
        <end position="304"/>
    </location>
</feature>
<evidence type="ECO:0000313" key="3">
    <source>
        <dbReference type="EMBL" id="KAJ7624833.1"/>
    </source>
</evidence>
<keyword evidence="2" id="KW-0812">Transmembrane</keyword>
<keyword evidence="4" id="KW-1185">Reference proteome</keyword>
<feature type="transmembrane region" description="Helical" evidence="2">
    <location>
        <begin position="58"/>
        <end position="82"/>
    </location>
</feature>
<feature type="transmembrane region" description="Helical" evidence="2">
    <location>
        <begin position="252"/>
        <end position="273"/>
    </location>
</feature>
<organism evidence="3 4">
    <name type="scientific">Roridomyces roridus</name>
    <dbReference type="NCBI Taxonomy" id="1738132"/>
    <lineage>
        <taxon>Eukaryota</taxon>
        <taxon>Fungi</taxon>
        <taxon>Dikarya</taxon>
        <taxon>Basidiomycota</taxon>
        <taxon>Agaricomycotina</taxon>
        <taxon>Agaricomycetes</taxon>
        <taxon>Agaricomycetidae</taxon>
        <taxon>Agaricales</taxon>
        <taxon>Marasmiineae</taxon>
        <taxon>Mycenaceae</taxon>
        <taxon>Roridomyces</taxon>
    </lineage>
</organism>
<sequence length="346" mass="38346">MGSPYATQEDPQQLWYEQSNYVSTHLASVGYGVHLVVFATVTYYNLLAQTRARFKKMWIVCLIFNTTLFALGTIDLACSIRYNENAWVNDRAYPGGPYKYLVEQQSLWFMILADVAAILASLLPSGLLLYRAGVLWNFAWYIVVPPALFMVVCLVLSIMLITELALPNVDFHFPPLSLAVWIILMILPIWITLFIAGRILYHRRAVIKLFGPSHGGKYAGISAVVIEAAIPFTVICVIMLGLFGDDNTAQNLFIPLMVQVECIAPQLIFLRVLMGRAWTRGTLSTSGGGELEGEGEGKISDPRFARPRKQASGSQLTLDLEEPVFVNGIGTLDLSIATSSRSNETD</sequence>
<feature type="region of interest" description="Disordered" evidence="1">
    <location>
        <begin position="284"/>
        <end position="314"/>
    </location>
</feature>
<comment type="caution">
    <text evidence="3">The sequence shown here is derived from an EMBL/GenBank/DDBJ whole genome shotgun (WGS) entry which is preliminary data.</text>
</comment>
<feature type="transmembrane region" description="Helical" evidence="2">
    <location>
        <begin position="218"/>
        <end position="240"/>
    </location>
</feature>